<feature type="binding site" evidence="14">
    <location>
        <position position="54"/>
    </location>
    <ligand>
        <name>substrate</name>
    </ligand>
</feature>
<dbReference type="PANTHER" id="PTHR21499">
    <property type="entry name" value="ASPARTATE KINASE"/>
    <property type="match status" value="1"/>
</dbReference>
<keyword evidence="8 14" id="KW-0547">Nucleotide-binding</keyword>
<reference evidence="21 22" key="1">
    <citation type="journal article" date="2016" name="PLoS ONE">
        <title>The Identification of Novel Diagnostic Marker Genes for the Detection of Beer Spoiling Pediococcus damnosus Strains Using the BlAst Diagnostic Gene findEr.</title>
        <authorList>
            <person name="Behr J."/>
            <person name="Geissler A.J."/>
            <person name="Schmid J."/>
            <person name="Zehe A."/>
            <person name="Vogel R.F."/>
        </authorList>
    </citation>
    <scope>NUCLEOTIDE SEQUENCE [LARGE SCALE GENOMIC DNA]</scope>
    <source>
        <strain evidence="19 22">TMW 2.1533</strain>
        <strain evidence="20 21">TMW 2.1535</strain>
    </source>
</reference>
<keyword evidence="7 15" id="KW-0808">Transferase</keyword>
<evidence type="ECO:0000313" key="21">
    <source>
        <dbReference type="Proteomes" id="UP000076244"/>
    </source>
</evidence>
<evidence type="ECO:0000256" key="1">
    <source>
        <dbReference type="ARBA" id="ARBA00003121"/>
    </source>
</evidence>
<dbReference type="EMBL" id="CP012288">
    <property type="protein sequence ID" value="AMV67446.1"/>
    <property type="molecule type" value="Genomic_DNA"/>
</dbReference>
<dbReference type="EC" id="2.7.2.4" evidence="15"/>
<dbReference type="PROSITE" id="PS00324">
    <property type="entry name" value="ASPARTOKINASE"/>
    <property type="match status" value="1"/>
</dbReference>
<evidence type="ECO:0000256" key="13">
    <source>
        <dbReference type="ARBA" id="ARBA00047872"/>
    </source>
</evidence>
<comment type="pathway">
    <text evidence="3 16">Amino-acid biosynthesis; L-methionine biosynthesis via de novo pathway; L-homoserine from L-aspartate: step 1/3.</text>
</comment>
<evidence type="ECO:0000256" key="2">
    <source>
        <dbReference type="ARBA" id="ARBA00004766"/>
    </source>
</evidence>
<comment type="pathway">
    <text evidence="2 16">Amino-acid biosynthesis; L-lysine biosynthesis via DAP pathway; (S)-tetrahydrodipicolinate from L-aspartate: step 1/4.</text>
</comment>
<comment type="similarity">
    <text evidence="5 15">Belongs to the aspartokinase family.</text>
</comment>
<dbReference type="GO" id="GO:0005829">
    <property type="term" value="C:cytosol"/>
    <property type="evidence" value="ECO:0007669"/>
    <property type="project" value="TreeGrafter"/>
</dbReference>
<dbReference type="GO" id="GO:0005524">
    <property type="term" value="F:ATP binding"/>
    <property type="evidence" value="ECO:0007669"/>
    <property type="project" value="UniProtKB-KW"/>
</dbReference>
<keyword evidence="12" id="KW-0457">Lysine biosynthesis</keyword>
<feature type="binding site" evidence="14">
    <location>
        <begin position="9"/>
        <end position="12"/>
    </location>
    <ligand>
        <name>ATP</name>
        <dbReference type="ChEBI" id="CHEBI:30616"/>
    </ligand>
</feature>
<evidence type="ECO:0000256" key="11">
    <source>
        <dbReference type="ARBA" id="ARBA00022915"/>
    </source>
</evidence>
<accession>A0AAC9B1Z8</accession>
<dbReference type="Pfam" id="PF00696">
    <property type="entry name" value="AA_kinase"/>
    <property type="match status" value="1"/>
</dbReference>
<evidence type="ECO:0000256" key="3">
    <source>
        <dbReference type="ARBA" id="ARBA00004986"/>
    </source>
</evidence>
<dbReference type="InterPro" id="IPR045865">
    <property type="entry name" value="ACT-like_dom_sf"/>
</dbReference>
<dbReference type="InterPro" id="IPR005260">
    <property type="entry name" value="Asp_kin_monofn"/>
</dbReference>
<evidence type="ECO:0000313" key="22">
    <source>
        <dbReference type="Proteomes" id="UP000076405"/>
    </source>
</evidence>
<evidence type="ECO:0000313" key="19">
    <source>
        <dbReference type="EMBL" id="AMV62671.1"/>
    </source>
</evidence>
<evidence type="ECO:0000256" key="12">
    <source>
        <dbReference type="ARBA" id="ARBA00023154"/>
    </source>
</evidence>
<feature type="binding site" evidence="14">
    <location>
        <position position="191"/>
    </location>
    <ligand>
        <name>ATP</name>
        <dbReference type="ChEBI" id="CHEBI:30616"/>
    </ligand>
</feature>
<organism evidence="19 22">
    <name type="scientific">Pediococcus damnosus</name>
    <dbReference type="NCBI Taxonomy" id="51663"/>
    <lineage>
        <taxon>Bacteria</taxon>
        <taxon>Bacillati</taxon>
        <taxon>Bacillota</taxon>
        <taxon>Bacilli</taxon>
        <taxon>Lactobacillales</taxon>
        <taxon>Lactobacillaceae</taxon>
        <taxon>Pediococcus</taxon>
    </lineage>
</organism>
<keyword evidence="6 16" id="KW-0028">Amino-acid biosynthesis</keyword>
<name>A0AAC9B1Z8_9LACO</name>
<dbReference type="GO" id="GO:0009090">
    <property type="term" value="P:homoserine biosynthetic process"/>
    <property type="evidence" value="ECO:0007669"/>
    <property type="project" value="TreeGrafter"/>
</dbReference>
<dbReference type="SUPFAM" id="SSF53633">
    <property type="entry name" value="Carbamate kinase-like"/>
    <property type="match status" value="1"/>
</dbReference>
<dbReference type="PIRSF" id="PIRSF000726">
    <property type="entry name" value="Asp_kin"/>
    <property type="match status" value="1"/>
</dbReference>
<dbReference type="GO" id="GO:0009089">
    <property type="term" value="P:lysine biosynthetic process via diaminopimelate"/>
    <property type="evidence" value="ECO:0007669"/>
    <property type="project" value="InterPro"/>
</dbReference>
<dbReference type="InterPro" id="IPR018042">
    <property type="entry name" value="Aspartate_kinase_CS"/>
</dbReference>
<sequence length="409" mass="44325">MKTNIIVQKFGGSSVKDGPTRLKALQHVKLAVSQGNKVIVVVSAFRSRQTPYATDALLNLVHGDQNKLSNRERDMLMSVGETISATVFTELAREQGLTAMALTGHDAGIITSNEFQNAKILKVDPQPIQNAFKKVDVVVVTGFQGATKNGQITTLGRGGSDVSAVALGAALKTKRVDIFTDVEGIMTADPRLVTHARCLKIIGYNELANLAINGARVIHPQAVEIAKQANLPMHIRATYQSPTELGTLVTNQLAPIKRYRSVTGIAHQTGLTQFSVSTNEDTSAEIFQLLATHKLSIDFISITRHRVVFNLVNGAASNAKKLLSRENIAYQTITDCAKVSIVGAGMSGTPGITARIVTTLLANHIDILQSADSYTTIWILIKQSDLKTALNVLHDEFLNVYQHIKVQEQ</sequence>
<feature type="domain" description="Aspartate/glutamate/uridylate kinase" evidence="17">
    <location>
        <begin position="4"/>
        <end position="236"/>
    </location>
</feature>
<feature type="binding site" evidence="14">
    <location>
        <position position="81"/>
    </location>
    <ligand>
        <name>substrate</name>
    </ligand>
</feature>
<dbReference type="Proteomes" id="UP000076244">
    <property type="component" value="Chromosome"/>
</dbReference>
<dbReference type="InterPro" id="IPR001048">
    <property type="entry name" value="Asp/Glu/Uridylate_kinase"/>
</dbReference>
<dbReference type="PANTHER" id="PTHR21499:SF3">
    <property type="entry name" value="ASPARTOKINASE"/>
    <property type="match status" value="1"/>
</dbReference>
<evidence type="ECO:0000256" key="4">
    <source>
        <dbReference type="ARBA" id="ARBA00005139"/>
    </source>
</evidence>
<evidence type="ECO:0000259" key="17">
    <source>
        <dbReference type="Pfam" id="PF00696"/>
    </source>
</evidence>
<keyword evidence="9 15" id="KW-0418">Kinase</keyword>
<dbReference type="KEGG" id="pdm:ADU72_1519"/>
<evidence type="ECO:0000256" key="5">
    <source>
        <dbReference type="ARBA" id="ARBA00010122"/>
    </source>
</evidence>
<evidence type="ECO:0000256" key="7">
    <source>
        <dbReference type="ARBA" id="ARBA00022679"/>
    </source>
</evidence>
<evidence type="ECO:0000256" key="16">
    <source>
        <dbReference type="RuleBase" id="RU004249"/>
    </source>
</evidence>
<dbReference type="NCBIfam" id="TIGR00657">
    <property type="entry name" value="asp_kinases"/>
    <property type="match status" value="1"/>
</dbReference>
<dbReference type="InterPro" id="IPR036393">
    <property type="entry name" value="AceGlu_kinase-like_sf"/>
</dbReference>
<dbReference type="Pfam" id="PF13840">
    <property type="entry name" value="ACT_7"/>
    <property type="match status" value="1"/>
</dbReference>
<dbReference type="RefSeq" id="WP_226996027.1">
    <property type="nucleotide sequence ID" value="NZ_BAAAXI010000129.1"/>
</dbReference>
<dbReference type="Gene3D" id="3.30.2130.10">
    <property type="entry name" value="VC0802-like"/>
    <property type="match status" value="1"/>
</dbReference>
<evidence type="ECO:0000256" key="10">
    <source>
        <dbReference type="ARBA" id="ARBA00022840"/>
    </source>
</evidence>
<feature type="binding site" evidence="14">
    <location>
        <begin position="180"/>
        <end position="181"/>
    </location>
    <ligand>
        <name>ATP</name>
        <dbReference type="ChEBI" id="CHEBI:30616"/>
    </ligand>
</feature>
<dbReference type="GO" id="GO:0019877">
    <property type="term" value="P:diaminopimelate biosynthetic process"/>
    <property type="evidence" value="ECO:0007669"/>
    <property type="project" value="UniProtKB-KW"/>
</dbReference>
<evidence type="ECO:0000256" key="14">
    <source>
        <dbReference type="PIRSR" id="PIRSR000726-1"/>
    </source>
</evidence>
<dbReference type="GO" id="GO:0004072">
    <property type="term" value="F:aspartate kinase activity"/>
    <property type="evidence" value="ECO:0007669"/>
    <property type="project" value="UniProtKB-EC"/>
</dbReference>
<dbReference type="Proteomes" id="UP000076405">
    <property type="component" value="Chromosome"/>
</dbReference>
<dbReference type="SUPFAM" id="SSF55021">
    <property type="entry name" value="ACT-like"/>
    <property type="match status" value="2"/>
</dbReference>
<evidence type="ECO:0000256" key="8">
    <source>
        <dbReference type="ARBA" id="ARBA00022741"/>
    </source>
</evidence>
<keyword evidence="21" id="KW-1185">Reference proteome</keyword>
<comment type="pathway">
    <text evidence="4 16">Amino-acid biosynthesis; L-threonine biosynthesis; L-threonine from L-aspartate: step 1/5.</text>
</comment>
<dbReference type="NCBIfam" id="NF006068">
    <property type="entry name" value="PRK08210.1"/>
    <property type="match status" value="1"/>
</dbReference>
<comment type="catalytic activity">
    <reaction evidence="13 15">
        <text>L-aspartate + ATP = 4-phospho-L-aspartate + ADP</text>
        <dbReference type="Rhea" id="RHEA:23776"/>
        <dbReference type="ChEBI" id="CHEBI:29991"/>
        <dbReference type="ChEBI" id="CHEBI:30616"/>
        <dbReference type="ChEBI" id="CHEBI:57535"/>
        <dbReference type="ChEBI" id="CHEBI:456216"/>
        <dbReference type="EC" id="2.7.2.4"/>
    </reaction>
</comment>
<dbReference type="InterPro" id="IPR027795">
    <property type="entry name" value="CASTOR_ACT_dom"/>
</dbReference>
<dbReference type="GeneID" id="57276783"/>
<keyword evidence="10 14" id="KW-0067">ATP-binding</keyword>
<comment type="function">
    <text evidence="1">Catalyzes the phosphorylation of the beta-carboxyl group of aspartic acid with ATP to yield 4-phospho-L-aspartate, which is involved in the branched biosynthetic pathway leading to the biosynthesis of amino acids threonine, isoleucine and methionine.</text>
</comment>
<dbReference type="InterPro" id="IPR001341">
    <property type="entry name" value="Asp_kinase"/>
</dbReference>
<proteinExistence type="inferred from homology"/>
<dbReference type="AlphaFoldDB" id="A0AAC9B1Z8"/>
<evidence type="ECO:0000313" key="20">
    <source>
        <dbReference type="EMBL" id="AMV67446.1"/>
    </source>
</evidence>
<feature type="domain" description="CASTOR ACT" evidence="18">
    <location>
        <begin position="334"/>
        <end position="395"/>
    </location>
</feature>
<keyword evidence="11" id="KW-0220">Diaminopimelate biosynthesis</keyword>
<evidence type="ECO:0000259" key="18">
    <source>
        <dbReference type="Pfam" id="PF13840"/>
    </source>
</evidence>
<evidence type="ECO:0000256" key="9">
    <source>
        <dbReference type="ARBA" id="ARBA00022777"/>
    </source>
</evidence>
<protein>
    <recommendedName>
        <fullName evidence="15">Aspartokinase</fullName>
        <ecNumber evidence="15">2.7.2.4</ecNumber>
    </recommendedName>
</protein>
<evidence type="ECO:0000256" key="6">
    <source>
        <dbReference type="ARBA" id="ARBA00022605"/>
    </source>
</evidence>
<dbReference type="Gene3D" id="3.40.1160.10">
    <property type="entry name" value="Acetylglutamate kinase-like"/>
    <property type="match status" value="1"/>
</dbReference>
<gene>
    <name evidence="19" type="ORF">ADU70_1179</name>
    <name evidence="20" type="ORF">ADU72_1519</name>
</gene>
<dbReference type="EMBL" id="CP012275">
    <property type="protein sequence ID" value="AMV62671.1"/>
    <property type="molecule type" value="Genomic_DNA"/>
</dbReference>
<evidence type="ECO:0000256" key="15">
    <source>
        <dbReference type="RuleBase" id="RU003448"/>
    </source>
</evidence>